<dbReference type="EMBL" id="FNDN01000005">
    <property type="protein sequence ID" value="SDI16645.1"/>
    <property type="molecule type" value="Genomic_DNA"/>
</dbReference>
<dbReference type="AlphaFoldDB" id="A0A1G8ICJ1"/>
<dbReference type="OrthoDB" id="3169239at2"/>
<dbReference type="NCBIfam" id="TIGR00026">
    <property type="entry name" value="hi_GC_TIGR00026"/>
    <property type="match status" value="1"/>
</dbReference>
<dbReference type="Pfam" id="PF04075">
    <property type="entry name" value="F420H2_quin_red"/>
    <property type="match status" value="1"/>
</dbReference>
<dbReference type="GO" id="GO:0016491">
    <property type="term" value="F:oxidoreductase activity"/>
    <property type="evidence" value="ECO:0007669"/>
    <property type="project" value="InterPro"/>
</dbReference>
<name>A0A1G8ICJ1_9NOCA</name>
<keyword evidence="2" id="KW-1185">Reference proteome</keyword>
<protein>
    <submittedName>
        <fullName evidence="1">Deazaflavin-dependent oxidoreductase, nitroreductase family</fullName>
    </submittedName>
</protein>
<dbReference type="SUPFAM" id="SSF50475">
    <property type="entry name" value="FMN-binding split barrel"/>
    <property type="match status" value="1"/>
</dbReference>
<organism evidence="1 2">
    <name type="scientific">Rhodococcus triatomae</name>
    <dbReference type="NCBI Taxonomy" id="300028"/>
    <lineage>
        <taxon>Bacteria</taxon>
        <taxon>Bacillati</taxon>
        <taxon>Actinomycetota</taxon>
        <taxon>Actinomycetes</taxon>
        <taxon>Mycobacteriales</taxon>
        <taxon>Nocardiaceae</taxon>
        <taxon>Rhodococcus</taxon>
    </lineage>
</organism>
<dbReference type="InterPro" id="IPR012349">
    <property type="entry name" value="Split_barrel_FMN-bd"/>
</dbReference>
<dbReference type="Proteomes" id="UP000183263">
    <property type="component" value="Unassembled WGS sequence"/>
</dbReference>
<evidence type="ECO:0000313" key="2">
    <source>
        <dbReference type="Proteomes" id="UP000183263"/>
    </source>
</evidence>
<proteinExistence type="predicted"/>
<reference evidence="1 2" key="1">
    <citation type="submission" date="2016-10" db="EMBL/GenBank/DDBJ databases">
        <authorList>
            <person name="de Groot N.N."/>
        </authorList>
    </citation>
    <scope>NUCLEOTIDE SEQUENCE [LARGE SCALE GENOMIC DNA]</scope>
    <source>
        <strain evidence="1 2">DSM 44892</strain>
    </source>
</reference>
<dbReference type="RefSeq" id="WP_072737354.1">
    <property type="nucleotide sequence ID" value="NZ_CP048813.1"/>
</dbReference>
<accession>A0A1G8ICJ1</accession>
<dbReference type="Gene3D" id="2.30.110.10">
    <property type="entry name" value="Electron Transport, Fmn-binding Protein, Chain A"/>
    <property type="match status" value="1"/>
</dbReference>
<dbReference type="InterPro" id="IPR004378">
    <property type="entry name" value="F420H2_quin_Rdtase"/>
</dbReference>
<gene>
    <name evidence="1" type="ORF">SAMN05444695_105235</name>
</gene>
<evidence type="ECO:0000313" key="1">
    <source>
        <dbReference type="EMBL" id="SDI16645.1"/>
    </source>
</evidence>
<sequence length="161" mass="17901">MTSRLDPQLARKRRTEILVGRYVANPATRALTRLRLVPELVSEIETTGRKSGKARRVPVAAAFDDHGAWLIAQHGSGSGWVLNLVDDPRTRLLRRGQWIPGQARLVPDDDVRARALTFVPGRLRSRIVAATFQSLQTDPVSVRVEFDRPASTDTRGGEIDD</sequence>